<evidence type="ECO:0000256" key="3">
    <source>
        <dbReference type="ARBA" id="ARBA00022475"/>
    </source>
</evidence>
<evidence type="ECO:0000259" key="12">
    <source>
        <dbReference type="PROSITE" id="PS50929"/>
    </source>
</evidence>
<sequence>MSGREARRRAFRDLLRLISFLRPFSGKVALSLVLGAGTVVSGAILLATASYLISAAALGTALVLLTGPIYAVRLSGVARAAFRYAERLFSHDATFHLLSDFRSYLYRRLEPLAPAQLTYRRSGDLLARVTKDVEDLQEVYLRGLAPLAVFALVALATGAFYALFSPALAGFVVALLVLFGFGSPALVWSLGRGLARREAAVRAELDAHLVDGVQGAQDLLAFGRAEDHAETAAILGRKLATVQRRRGAVEALGESLGELSTGVAALVVLLLAAPLVLSGEVRGVYLAALVLVALGAFEAVTPLGGALRATGRSLAAARRLFELADTEPYVREPDPPEPLPQGPLSIELRDVTFGYRGEKDPALRGVSLHVPAGGRVAVVGPSGSGKSTLAHLLLRFSDPDSGEVLLGGRDLRSLAGEDIRRSVGVSEQSAHVFSGTLRENLLLVRPEATGEELARAVRLAGLGRLLERLPEGLDATVGERGARLSGGERQRLALARVFLEDAPVLVLDEAASHLDAEAERDLARSVREWWRERPGRTVIHITHRLVGLKRMDEVLVLDGGRVVERGTHEELSRAGGLYARMLRVQRDLIAGDLPDCGSPVVAAEKSRKEQRGG</sequence>
<proteinExistence type="predicted"/>
<dbReference type="InterPro" id="IPR003439">
    <property type="entry name" value="ABC_transporter-like_ATP-bd"/>
</dbReference>
<feature type="transmembrane region" description="Helical" evidence="10">
    <location>
        <begin position="20"/>
        <end position="45"/>
    </location>
</feature>
<dbReference type="PANTHER" id="PTHR43394">
    <property type="entry name" value="ATP-DEPENDENT PERMEASE MDL1, MITOCHONDRIAL"/>
    <property type="match status" value="1"/>
</dbReference>
<accession>A0A023X7D8</accession>
<keyword evidence="3" id="KW-1003">Cell membrane</keyword>
<dbReference type="PROSITE" id="PS50893">
    <property type="entry name" value="ABC_TRANSPORTER_2"/>
    <property type="match status" value="1"/>
</dbReference>
<dbReference type="InterPro" id="IPR036640">
    <property type="entry name" value="ABC1_TM_sf"/>
</dbReference>
<feature type="transmembrane region" description="Helical" evidence="10">
    <location>
        <begin position="256"/>
        <end position="277"/>
    </location>
</feature>
<keyword evidence="15" id="KW-1185">Reference proteome</keyword>
<evidence type="ECO:0000313" key="15">
    <source>
        <dbReference type="Proteomes" id="UP000025229"/>
    </source>
</evidence>
<feature type="transmembrane region" description="Helical" evidence="10">
    <location>
        <begin position="167"/>
        <end position="188"/>
    </location>
</feature>
<dbReference type="SUPFAM" id="SSF52540">
    <property type="entry name" value="P-loop containing nucleoside triphosphate hydrolases"/>
    <property type="match status" value="1"/>
</dbReference>
<dbReference type="GO" id="GO:0016887">
    <property type="term" value="F:ATP hydrolysis activity"/>
    <property type="evidence" value="ECO:0007669"/>
    <property type="project" value="InterPro"/>
</dbReference>
<evidence type="ECO:0000256" key="1">
    <source>
        <dbReference type="ARBA" id="ARBA00004651"/>
    </source>
</evidence>
<name>A0A023X7D8_RUBRA</name>
<evidence type="ECO:0000256" key="5">
    <source>
        <dbReference type="ARBA" id="ARBA00022692"/>
    </source>
</evidence>
<dbReference type="SUPFAM" id="SSF90123">
    <property type="entry name" value="ABC transporter transmembrane region"/>
    <property type="match status" value="1"/>
</dbReference>
<reference evidence="14" key="2">
    <citation type="submission" date="2023-11" db="EMBL/GenBank/DDBJ databases">
        <title>MicrobeMod: A computational toolkit for identifying prokaryotic methylation and restriction-modification with nanopore sequencing.</title>
        <authorList>
            <person name="Crits-Christoph A."/>
            <person name="Kang S.C."/>
            <person name="Lee H."/>
            <person name="Ostrov N."/>
        </authorList>
    </citation>
    <scope>NUCLEOTIDE SEQUENCE</scope>
    <source>
        <strain evidence="14">ATCC 51242</strain>
    </source>
</reference>
<dbReference type="NCBIfam" id="TIGR02868">
    <property type="entry name" value="CydC"/>
    <property type="match status" value="1"/>
</dbReference>
<dbReference type="GO" id="GO:0005886">
    <property type="term" value="C:plasma membrane"/>
    <property type="evidence" value="ECO:0007669"/>
    <property type="project" value="UniProtKB-SubCell"/>
</dbReference>
<evidence type="ECO:0000313" key="14">
    <source>
        <dbReference type="EMBL" id="MDX5895489.1"/>
    </source>
</evidence>
<dbReference type="AlphaFoldDB" id="A0A023X7D8"/>
<dbReference type="GO" id="GO:0045454">
    <property type="term" value="P:cell redox homeostasis"/>
    <property type="evidence" value="ECO:0007669"/>
    <property type="project" value="InterPro"/>
</dbReference>
<feature type="domain" description="ABC transmembrane type-1" evidence="12">
    <location>
        <begin position="29"/>
        <end position="312"/>
    </location>
</feature>
<dbReference type="PANTHER" id="PTHR43394:SF1">
    <property type="entry name" value="ATP-BINDING CASSETTE SUB-FAMILY B MEMBER 10, MITOCHONDRIAL"/>
    <property type="match status" value="1"/>
</dbReference>
<dbReference type="InterPro" id="IPR014223">
    <property type="entry name" value="ABC_CydC/D"/>
</dbReference>
<keyword evidence="5 10" id="KW-0812">Transmembrane</keyword>
<feature type="transmembrane region" description="Helical" evidence="10">
    <location>
        <begin position="283"/>
        <end position="309"/>
    </location>
</feature>
<dbReference type="PROSITE" id="PS00211">
    <property type="entry name" value="ABC_TRANSPORTER_1"/>
    <property type="match status" value="1"/>
</dbReference>
<evidence type="ECO:0000256" key="2">
    <source>
        <dbReference type="ARBA" id="ARBA00022448"/>
    </source>
</evidence>
<reference evidence="13 15" key="1">
    <citation type="submission" date="2014-03" db="EMBL/GenBank/DDBJ databases">
        <title>Complete genome sequence of the Radio-Resistant Rubrobacter radiotolerans RSPS-4.</title>
        <authorList>
            <person name="Egas C.C."/>
            <person name="Barroso C.C."/>
            <person name="Froufe H.J.C."/>
            <person name="Pacheco J.J."/>
            <person name="Albuquerque L.L."/>
            <person name="da Costa M.M.S."/>
        </authorList>
    </citation>
    <scope>NUCLEOTIDE SEQUENCE [LARGE SCALE GENOMIC DNA]</scope>
    <source>
        <strain evidence="13 15">RSPS-4</strain>
        <plasmid evidence="13 15">2</plasmid>
    </source>
</reference>
<keyword evidence="7" id="KW-0067">ATP-binding</keyword>
<evidence type="ECO:0000256" key="9">
    <source>
        <dbReference type="ARBA" id="ARBA00023136"/>
    </source>
</evidence>
<evidence type="ECO:0000256" key="4">
    <source>
        <dbReference type="ARBA" id="ARBA00022519"/>
    </source>
</evidence>
<comment type="subcellular location">
    <subcellularLocation>
        <location evidence="1">Cell membrane</location>
        <topology evidence="1">Multi-pass membrane protein</topology>
    </subcellularLocation>
</comment>
<keyword evidence="6" id="KW-0547">Nucleotide-binding</keyword>
<dbReference type="GO" id="GO:0034775">
    <property type="term" value="P:glutathione transmembrane transport"/>
    <property type="evidence" value="ECO:0007669"/>
    <property type="project" value="InterPro"/>
</dbReference>
<dbReference type="KEGG" id="rrd:RradSPS_3069"/>
<evidence type="ECO:0000256" key="7">
    <source>
        <dbReference type="ARBA" id="ARBA00022840"/>
    </source>
</evidence>
<dbReference type="PATRIC" id="fig|42256.3.peg.3118"/>
<dbReference type="FunFam" id="3.40.50.300:FF:001001">
    <property type="entry name" value="Multidrug ABC transporter ATP-binding protein"/>
    <property type="match status" value="1"/>
</dbReference>
<dbReference type="InterPro" id="IPR003593">
    <property type="entry name" value="AAA+_ATPase"/>
</dbReference>
<dbReference type="Gene3D" id="3.40.50.300">
    <property type="entry name" value="P-loop containing nucleotide triphosphate hydrolases"/>
    <property type="match status" value="1"/>
</dbReference>
<dbReference type="EMBL" id="JAWXXX010000003">
    <property type="protein sequence ID" value="MDX5895489.1"/>
    <property type="molecule type" value="Genomic_DNA"/>
</dbReference>
<keyword evidence="8 10" id="KW-1133">Transmembrane helix</keyword>
<dbReference type="GO" id="GO:0015421">
    <property type="term" value="F:ABC-type oligopeptide transporter activity"/>
    <property type="evidence" value="ECO:0007669"/>
    <property type="project" value="TreeGrafter"/>
</dbReference>
<evidence type="ECO:0000256" key="6">
    <source>
        <dbReference type="ARBA" id="ARBA00022741"/>
    </source>
</evidence>
<dbReference type="EMBL" id="CP007516">
    <property type="protein sequence ID" value="AHY48352.1"/>
    <property type="molecule type" value="Genomic_DNA"/>
</dbReference>
<dbReference type="Pfam" id="PF00005">
    <property type="entry name" value="ABC_tran"/>
    <property type="match status" value="1"/>
</dbReference>
<dbReference type="Proteomes" id="UP000025229">
    <property type="component" value="Plasmid 2"/>
</dbReference>
<gene>
    <name evidence="14" type="primary">cydC</name>
    <name evidence="13" type="ORF">RradSPS_3069</name>
    <name evidence="14" type="ORF">SIL72_15785</name>
</gene>
<keyword evidence="4" id="KW-0997">Cell inner membrane</keyword>
<keyword evidence="2" id="KW-0813">Transport</keyword>
<dbReference type="InterPro" id="IPR017871">
    <property type="entry name" value="ABC_transporter-like_CS"/>
</dbReference>
<dbReference type="OrthoDB" id="3237158at2"/>
<dbReference type="Proteomes" id="UP001281130">
    <property type="component" value="Unassembled WGS sequence"/>
</dbReference>
<dbReference type="SMART" id="SM00382">
    <property type="entry name" value="AAA"/>
    <property type="match status" value="1"/>
</dbReference>
<dbReference type="Gene3D" id="1.20.1560.10">
    <property type="entry name" value="ABC transporter type 1, transmembrane domain"/>
    <property type="match status" value="1"/>
</dbReference>
<evidence type="ECO:0000256" key="8">
    <source>
        <dbReference type="ARBA" id="ARBA00022989"/>
    </source>
</evidence>
<dbReference type="RefSeq" id="WP_051590073.1">
    <property type="nucleotide sequence ID" value="NZ_CP007516.1"/>
</dbReference>
<feature type="domain" description="ABC transporter" evidence="11">
    <location>
        <begin position="346"/>
        <end position="584"/>
    </location>
</feature>
<keyword evidence="13" id="KW-0614">Plasmid</keyword>
<dbReference type="HOGENOM" id="CLU_000604_84_9_11"/>
<dbReference type="Pfam" id="PF00664">
    <property type="entry name" value="ABC_membrane"/>
    <property type="match status" value="1"/>
</dbReference>
<feature type="transmembrane region" description="Helical" evidence="10">
    <location>
        <begin position="51"/>
        <end position="72"/>
    </location>
</feature>
<evidence type="ECO:0000259" key="11">
    <source>
        <dbReference type="PROSITE" id="PS50893"/>
    </source>
</evidence>
<evidence type="ECO:0000256" key="10">
    <source>
        <dbReference type="SAM" id="Phobius"/>
    </source>
</evidence>
<feature type="transmembrane region" description="Helical" evidence="10">
    <location>
        <begin position="139"/>
        <end position="161"/>
    </location>
</feature>
<dbReference type="GO" id="GO:0005524">
    <property type="term" value="F:ATP binding"/>
    <property type="evidence" value="ECO:0007669"/>
    <property type="project" value="UniProtKB-KW"/>
</dbReference>
<organism evidence="13 15">
    <name type="scientific">Rubrobacter radiotolerans</name>
    <name type="common">Arthrobacter radiotolerans</name>
    <dbReference type="NCBI Taxonomy" id="42256"/>
    <lineage>
        <taxon>Bacteria</taxon>
        <taxon>Bacillati</taxon>
        <taxon>Actinomycetota</taxon>
        <taxon>Rubrobacteria</taxon>
        <taxon>Rubrobacterales</taxon>
        <taxon>Rubrobacteraceae</taxon>
        <taxon>Rubrobacter</taxon>
    </lineage>
</organism>
<dbReference type="eggNOG" id="COG4987">
    <property type="taxonomic scope" value="Bacteria"/>
</dbReference>
<dbReference type="PROSITE" id="PS50929">
    <property type="entry name" value="ABC_TM1F"/>
    <property type="match status" value="1"/>
</dbReference>
<dbReference type="InterPro" id="IPR039421">
    <property type="entry name" value="Type_1_exporter"/>
</dbReference>
<evidence type="ECO:0000313" key="13">
    <source>
        <dbReference type="EMBL" id="AHY48352.1"/>
    </source>
</evidence>
<protein>
    <submittedName>
        <fullName evidence="13">CydC: thiol reductant ABC exporter, CydC subunit</fullName>
    </submittedName>
    <submittedName>
        <fullName evidence="14">Thiol reductant ABC exporter subunit CydC</fullName>
    </submittedName>
</protein>
<dbReference type="InterPro" id="IPR011527">
    <property type="entry name" value="ABC1_TM_dom"/>
</dbReference>
<dbReference type="InterPro" id="IPR027417">
    <property type="entry name" value="P-loop_NTPase"/>
</dbReference>
<geneLocation type="plasmid" evidence="13">
    <name>2</name>
</geneLocation>
<keyword evidence="9 10" id="KW-0472">Membrane</keyword>